<reference evidence="1" key="1">
    <citation type="submission" date="2015-04" db="UniProtKB">
        <authorList>
            <consortium name="EnsemblPlants"/>
        </authorList>
    </citation>
    <scope>IDENTIFICATION</scope>
</reference>
<name>A0A0E0MAJ9_ORYPU</name>
<evidence type="ECO:0000313" key="2">
    <source>
        <dbReference type="Proteomes" id="UP000026962"/>
    </source>
</evidence>
<dbReference type="EnsemblPlants" id="OPUNC10G16450.1">
    <property type="protein sequence ID" value="OPUNC10G16450.1"/>
    <property type="gene ID" value="OPUNC10G16450"/>
</dbReference>
<evidence type="ECO:0000313" key="1">
    <source>
        <dbReference type="EnsemblPlants" id="OPUNC10G16450.1"/>
    </source>
</evidence>
<protein>
    <submittedName>
        <fullName evidence="1">Uncharacterized protein</fullName>
    </submittedName>
</protein>
<keyword evidence="2" id="KW-1185">Reference proteome</keyword>
<dbReference type="PANTHER" id="PTHR34591">
    <property type="entry name" value="OS03G0653100 PROTEIN-RELATED"/>
    <property type="match status" value="1"/>
</dbReference>
<accession>A0A0E0MAJ9</accession>
<dbReference type="STRING" id="4537.A0A0E0MAJ9"/>
<dbReference type="Gramene" id="OPUNC10G16450.1">
    <property type="protein sequence ID" value="OPUNC10G16450.1"/>
    <property type="gene ID" value="OPUNC10G16450"/>
</dbReference>
<proteinExistence type="predicted"/>
<dbReference type="PANTHER" id="PTHR34591:SF11">
    <property type="entry name" value="OS04G0113000 PROTEIN"/>
    <property type="match status" value="1"/>
</dbReference>
<sequence>MEWVPKHSCNLCPVLQYERIDGHGSWTLQEYEEDGDDEATVNGEFEATVEGKFDWDSDNDDIIVPGLRNYHYGGNHISFLGFHPYKEVVFLSEHFS</sequence>
<dbReference type="Proteomes" id="UP000026962">
    <property type="component" value="Chromosome 10"/>
</dbReference>
<reference evidence="1" key="2">
    <citation type="submission" date="2018-05" db="EMBL/GenBank/DDBJ databases">
        <title>OpunRS2 (Oryza punctata Reference Sequence Version 2).</title>
        <authorList>
            <person name="Zhang J."/>
            <person name="Kudrna D."/>
            <person name="Lee S."/>
            <person name="Talag J."/>
            <person name="Welchert J."/>
            <person name="Wing R.A."/>
        </authorList>
    </citation>
    <scope>NUCLEOTIDE SEQUENCE [LARGE SCALE GENOMIC DNA]</scope>
</reference>
<dbReference type="AlphaFoldDB" id="A0A0E0MAJ9"/>
<organism evidence="1">
    <name type="scientific">Oryza punctata</name>
    <name type="common">Red rice</name>
    <dbReference type="NCBI Taxonomy" id="4537"/>
    <lineage>
        <taxon>Eukaryota</taxon>
        <taxon>Viridiplantae</taxon>
        <taxon>Streptophyta</taxon>
        <taxon>Embryophyta</taxon>
        <taxon>Tracheophyta</taxon>
        <taxon>Spermatophyta</taxon>
        <taxon>Magnoliopsida</taxon>
        <taxon>Liliopsida</taxon>
        <taxon>Poales</taxon>
        <taxon>Poaceae</taxon>
        <taxon>BOP clade</taxon>
        <taxon>Oryzoideae</taxon>
        <taxon>Oryzeae</taxon>
        <taxon>Oryzinae</taxon>
        <taxon>Oryza</taxon>
    </lineage>
</organism>
<dbReference type="HOGENOM" id="CLU_2363355_0_0_1"/>